<dbReference type="EnsemblMetazoa" id="Aqu2.1.39451_001">
    <property type="protein sequence ID" value="Aqu2.1.39451_001"/>
    <property type="gene ID" value="Aqu2.1.39451"/>
</dbReference>
<dbReference type="InParanoid" id="A0A1X7VHD1"/>
<accession>A0A1X7VHD1</accession>
<reference evidence="1" key="1">
    <citation type="submission" date="2017-05" db="UniProtKB">
        <authorList>
            <consortium name="EnsemblMetazoa"/>
        </authorList>
    </citation>
    <scope>IDENTIFICATION</scope>
</reference>
<dbReference type="AlphaFoldDB" id="A0A1X7VHD1"/>
<sequence>MKRKSYYCRSLLLFKVIRNSRDRGRGACQTPLQPIFQQIRLYCKMSLMLHQLYKNQNLRKNLATQMYRVRRHSKHVVFW</sequence>
<evidence type="ECO:0000313" key="1">
    <source>
        <dbReference type="EnsemblMetazoa" id="Aqu2.1.39451_001"/>
    </source>
</evidence>
<protein>
    <submittedName>
        <fullName evidence="1">Uncharacterized protein</fullName>
    </submittedName>
</protein>
<organism evidence="1">
    <name type="scientific">Amphimedon queenslandica</name>
    <name type="common">Sponge</name>
    <dbReference type="NCBI Taxonomy" id="400682"/>
    <lineage>
        <taxon>Eukaryota</taxon>
        <taxon>Metazoa</taxon>
        <taxon>Porifera</taxon>
        <taxon>Demospongiae</taxon>
        <taxon>Heteroscleromorpha</taxon>
        <taxon>Haplosclerida</taxon>
        <taxon>Niphatidae</taxon>
        <taxon>Amphimedon</taxon>
    </lineage>
</organism>
<name>A0A1X7VHD1_AMPQE</name>
<proteinExistence type="predicted"/>